<protein>
    <submittedName>
        <fullName evidence="2">Phasin family protein</fullName>
    </submittedName>
</protein>
<reference evidence="2 3" key="1">
    <citation type="submission" date="2018-09" db="EMBL/GenBank/DDBJ databases">
        <title>Metagenome Assembled Genomes from an Advanced Water Purification Facility.</title>
        <authorList>
            <person name="Stamps B.W."/>
            <person name="Spear J.R."/>
        </authorList>
    </citation>
    <scope>NUCLEOTIDE SEQUENCE [LARGE SCALE GENOMIC DNA]</scope>
    <source>
        <strain evidence="2">Bin_27_1</strain>
    </source>
</reference>
<proteinExistence type="predicted"/>
<evidence type="ECO:0000259" key="1">
    <source>
        <dbReference type="Pfam" id="PF09361"/>
    </source>
</evidence>
<name>A0A5C7T2F2_THASP</name>
<organism evidence="2 3">
    <name type="scientific">Thauera aminoaromatica</name>
    <dbReference type="NCBI Taxonomy" id="164330"/>
    <lineage>
        <taxon>Bacteria</taxon>
        <taxon>Pseudomonadati</taxon>
        <taxon>Pseudomonadota</taxon>
        <taxon>Betaproteobacteria</taxon>
        <taxon>Rhodocyclales</taxon>
        <taxon>Zoogloeaceae</taxon>
        <taxon>Thauera</taxon>
    </lineage>
</organism>
<sequence length="186" mass="20087">MSVKDFSQFVQFNPALFDHLAELGQTLGAQLEKITRLQFDAGLASTQEALAASRALLEVREPSALLQWQEAHVKPGFERAAASAREQYEVLVETRDILASAVHQAATDATRQMQANIERLAEGAPEGLGLVFDAFRKSLDAQIAAMDNMNKVGAQIQDITDTNLLAIKRAVETSAAAPVAAKRKAA</sequence>
<dbReference type="Proteomes" id="UP000321192">
    <property type="component" value="Unassembled WGS sequence"/>
</dbReference>
<dbReference type="InterPro" id="IPR010127">
    <property type="entry name" value="Phasin_subfam-1"/>
</dbReference>
<dbReference type="InterPro" id="IPR018968">
    <property type="entry name" value="Phasin"/>
</dbReference>
<dbReference type="AlphaFoldDB" id="A0A5C7T2F2"/>
<feature type="domain" description="Phasin" evidence="1">
    <location>
        <begin position="8"/>
        <end position="96"/>
    </location>
</feature>
<evidence type="ECO:0000313" key="3">
    <source>
        <dbReference type="Proteomes" id="UP000321192"/>
    </source>
</evidence>
<dbReference type="RefSeq" id="WP_276657058.1">
    <property type="nucleotide sequence ID" value="NZ_SSFD01000052.1"/>
</dbReference>
<evidence type="ECO:0000313" key="2">
    <source>
        <dbReference type="EMBL" id="TXH89862.1"/>
    </source>
</evidence>
<comment type="caution">
    <text evidence="2">The sequence shown here is derived from an EMBL/GenBank/DDBJ whole genome shotgun (WGS) entry which is preliminary data.</text>
</comment>
<gene>
    <name evidence="2" type="ORF">E6Q80_03850</name>
</gene>
<dbReference type="EMBL" id="SSFD01000052">
    <property type="protein sequence ID" value="TXH89862.1"/>
    <property type="molecule type" value="Genomic_DNA"/>
</dbReference>
<dbReference type="Pfam" id="PF09361">
    <property type="entry name" value="Phasin_2"/>
    <property type="match status" value="1"/>
</dbReference>
<dbReference type="NCBIfam" id="TIGR01841">
    <property type="entry name" value="phasin"/>
    <property type="match status" value="1"/>
</dbReference>
<accession>A0A5C7T2F2</accession>